<dbReference type="SUPFAM" id="SSF56349">
    <property type="entry name" value="DNA breaking-rejoining enzymes"/>
    <property type="match status" value="1"/>
</dbReference>
<dbReference type="InterPro" id="IPR011010">
    <property type="entry name" value="DNA_brk_join_enz"/>
</dbReference>
<accession>A0A0D0C4B4</accession>
<dbReference type="HOGENOM" id="CLU_003292_1_1_1"/>
<reference evidence="2" key="2">
    <citation type="submission" date="2015-01" db="EMBL/GenBank/DDBJ databases">
        <title>Evolutionary Origins and Diversification of the Mycorrhizal Mutualists.</title>
        <authorList>
            <consortium name="DOE Joint Genome Institute"/>
            <consortium name="Mycorrhizal Genomics Consortium"/>
            <person name="Kohler A."/>
            <person name="Kuo A."/>
            <person name="Nagy L.G."/>
            <person name="Floudas D."/>
            <person name="Copeland A."/>
            <person name="Barry K.W."/>
            <person name="Cichocki N."/>
            <person name="Veneault-Fourrey C."/>
            <person name="LaButti K."/>
            <person name="Lindquist E.A."/>
            <person name="Lipzen A."/>
            <person name="Lundell T."/>
            <person name="Morin E."/>
            <person name="Murat C."/>
            <person name="Riley R."/>
            <person name="Ohm R."/>
            <person name="Sun H."/>
            <person name="Tunlid A."/>
            <person name="Henrissat B."/>
            <person name="Grigoriev I.V."/>
            <person name="Hibbett D.S."/>
            <person name="Martin F."/>
        </authorList>
    </citation>
    <scope>NUCLEOTIDE SEQUENCE [LARGE SCALE GENOMIC DNA]</scope>
    <source>
        <strain evidence="2">Ve08.2h10</strain>
    </source>
</reference>
<evidence type="ECO:0000313" key="2">
    <source>
        <dbReference type="Proteomes" id="UP000054538"/>
    </source>
</evidence>
<dbReference type="STRING" id="930991.A0A0D0C4B4"/>
<dbReference type="AlphaFoldDB" id="A0A0D0C4B4"/>
<keyword evidence="2" id="KW-1185">Reference proteome</keyword>
<organism evidence="1 2">
    <name type="scientific">Paxillus rubicundulus Ve08.2h10</name>
    <dbReference type="NCBI Taxonomy" id="930991"/>
    <lineage>
        <taxon>Eukaryota</taxon>
        <taxon>Fungi</taxon>
        <taxon>Dikarya</taxon>
        <taxon>Basidiomycota</taxon>
        <taxon>Agaricomycotina</taxon>
        <taxon>Agaricomycetes</taxon>
        <taxon>Agaricomycetidae</taxon>
        <taxon>Boletales</taxon>
        <taxon>Paxilineae</taxon>
        <taxon>Paxillaceae</taxon>
        <taxon>Paxillus</taxon>
    </lineage>
</organism>
<protein>
    <submittedName>
        <fullName evidence="1">Uncharacterized protein</fullName>
    </submittedName>
</protein>
<gene>
    <name evidence="1" type="ORF">PAXRUDRAFT_17174</name>
</gene>
<reference evidence="1 2" key="1">
    <citation type="submission" date="2014-04" db="EMBL/GenBank/DDBJ databases">
        <authorList>
            <consortium name="DOE Joint Genome Institute"/>
            <person name="Kuo A."/>
            <person name="Kohler A."/>
            <person name="Jargeat P."/>
            <person name="Nagy L.G."/>
            <person name="Floudas D."/>
            <person name="Copeland A."/>
            <person name="Barry K.W."/>
            <person name="Cichocki N."/>
            <person name="Veneault-Fourrey C."/>
            <person name="LaButti K."/>
            <person name="Lindquist E.A."/>
            <person name="Lipzen A."/>
            <person name="Lundell T."/>
            <person name="Morin E."/>
            <person name="Murat C."/>
            <person name="Sun H."/>
            <person name="Tunlid A."/>
            <person name="Henrissat B."/>
            <person name="Grigoriev I.V."/>
            <person name="Hibbett D.S."/>
            <person name="Martin F."/>
            <person name="Nordberg H.P."/>
            <person name="Cantor M.N."/>
            <person name="Hua S.X."/>
        </authorList>
    </citation>
    <scope>NUCLEOTIDE SEQUENCE [LARGE SCALE GENOMIC DNA]</scope>
    <source>
        <strain evidence="1 2">Ve08.2h10</strain>
    </source>
</reference>
<name>A0A0D0C4B4_9AGAM</name>
<evidence type="ECO:0000313" key="1">
    <source>
        <dbReference type="EMBL" id="KIK77932.1"/>
    </source>
</evidence>
<dbReference type="OrthoDB" id="2649488at2759"/>
<dbReference type="Proteomes" id="UP000054538">
    <property type="component" value="Unassembled WGS sequence"/>
</dbReference>
<sequence>MLQQIPPSPLLSFQPLLASTPAVPPQIIYMDHIPCSPSYKWPPCELFTIDIITLIRVHLDLNTLLHAAIYACLTTTFFATARVSKFTLATLSSFDPKLHIHWADISIIHNCQGLEVHNLHLPHTRSSPLGEDVNWAKQHGQSNPYTALMNHFKINGPPAEGPHFAYWQDKGYQPLTKKKFLLTLSSMAKKAGIKPLNGHGIHIGSTLKYLLCNVPFEVVKVKGRWVSDAFLTYLRHHAQILTPYMQAQPAVHESFIRYTIPPIRH</sequence>
<dbReference type="EMBL" id="KN826779">
    <property type="protein sequence ID" value="KIK77932.1"/>
    <property type="molecule type" value="Genomic_DNA"/>
</dbReference>
<proteinExistence type="predicted"/>
<dbReference type="GO" id="GO:0003677">
    <property type="term" value="F:DNA binding"/>
    <property type="evidence" value="ECO:0007669"/>
    <property type="project" value="InterPro"/>
</dbReference>
<dbReference type="InParanoid" id="A0A0D0C4B4"/>